<dbReference type="GO" id="GO:0004497">
    <property type="term" value="F:monooxygenase activity"/>
    <property type="evidence" value="ECO:0007669"/>
    <property type="project" value="UniProtKB-KW"/>
</dbReference>
<evidence type="ECO:0000313" key="2">
    <source>
        <dbReference type="Proteomes" id="UP000269542"/>
    </source>
</evidence>
<name>A0A3S4VHA2_9ACTO</name>
<protein>
    <submittedName>
        <fullName evidence="1">FMN-dependent oxidoreductase, nitrilotriacetate monooxygenase family</fullName>
    </submittedName>
</protein>
<keyword evidence="1" id="KW-0503">Monooxygenase</keyword>
<dbReference type="AlphaFoldDB" id="A0A3S4VHA2"/>
<dbReference type="EMBL" id="LR134476">
    <property type="protein sequence ID" value="VEI14050.1"/>
    <property type="molecule type" value="Genomic_DNA"/>
</dbReference>
<sequence>MTIELAASRKALNYAHPIDIADETMAPDHLATAWIGMDLTLLDACVGPGIDPDCRAQVNFPRLASTVKAAHKGGIDFISLGAEFKNDSSSTDAECEYDAAKTCSRLAQVSEGGVFAGVAGCPEAMDVAIDLLAAQDEGWAGLTITLATDSDFAGVEEAARNARAAGIKIAVIITNPSISAERAKIIASIADAVRLRVSDPHLAREARFAIRAAGQELGKNILVFAELGIVISGSVTAAEERALLIERMFGCQPFEGIAHVYGTIYSVADTIESWVGYGAADGIILVPASLPTDLASVLRGVLPLLDARAQINVEK</sequence>
<proteinExistence type="predicted"/>
<dbReference type="Gene3D" id="3.20.20.30">
    <property type="entry name" value="Luciferase-like domain"/>
    <property type="match status" value="1"/>
</dbReference>
<dbReference type="GO" id="GO:0016705">
    <property type="term" value="F:oxidoreductase activity, acting on paired donors, with incorporation or reduction of molecular oxygen"/>
    <property type="evidence" value="ECO:0007669"/>
    <property type="project" value="InterPro"/>
</dbReference>
<keyword evidence="2" id="KW-1185">Reference proteome</keyword>
<dbReference type="OrthoDB" id="3265338at2"/>
<accession>A0A3S4VHA2</accession>
<dbReference type="KEGG" id="tbw:NCTC13354_01781"/>
<dbReference type="InterPro" id="IPR036661">
    <property type="entry name" value="Luciferase-like_sf"/>
</dbReference>
<gene>
    <name evidence="1" type="ORF">NCTC13354_01781</name>
</gene>
<dbReference type="RefSeq" id="WP_126417090.1">
    <property type="nucleotide sequence ID" value="NZ_LR134476.1"/>
</dbReference>
<reference evidence="1 2" key="1">
    <citation type="submission" date="2018-12" db="EMBL/GenBank/DDBJ databases">
        <authorList>
            <consortium name="Pathogen Informatics"/>
        </authorList>
    </citation>
    <scope>NUCLEOTIDE SEQUENCE [LARGE SCALE GENOMIC DNA]</scope>
    <source>
        <strain evidence="1 2">NCTC13354</strain>
    </source>
</reference>
<dbReference type="SUPFAM" id="SSF51679">
    <property type="entry name" value="Bacterial luciferase-like"/>
    <property type="match status" value="1"/>
</dbReference>
<keyword evidence="1" id="KW-0560">Oxidoreductase</keyword>
<dbReference type="Proteomes" id="UP000269542">
    <property type="component" value="Chromosome"/>
</dbReference>
<evidence type="ECO:0000313" key="1">
    <source>
        <dbReference type="EMBL" id="VEI14050.1"/>
    </source>
</evidence>
<organism evidence="1 2">
    <name type="scientific">Trueperella bialowiezensis</name>
    <dbReference type="NCBI Taxonomy" id="312285"/>
    <lineage>
        <taxon>Bacteria</taxon>
        <taxon>Bacillati</taxon>
        <taxon>Actinomycetota</taxon>
        <taxon>Actinomycetes</taxon>
        <taxon>Actinomycetales</taxon>
        <taxon>Actinomycetaceae</taxon>
        <taxon>Trueperella</taxon>
    </lineage>
</organism>